<dbReference type="RefSeq" id="WP_323335139.1">
    <property type="nucleotide sequence ID" value="NZ_JAYFSI010000014.1"/>
</dbReference>
<proteinExistence type="predicted"/>
<feature type="coiled-coil region" evidence="1">
    <location>
        <begin position="149"/>
        <end position="211"/>
    </location>
</feature>
<dbReference type="EMBL" id="JAYFSI010000014">
    <property type="protein sequence ID" value="MEA5366119.1"/>
    <property type="molecule type" value="Genomic_DNA"/>
</dbReference>
<organism evidence="2 3">
    <name type="scientific">Amycolatopsis heterodermiae</name>
    <dbReference type="NCBI Taxonomy" id="3110235"/>
    <lineage>
        <taxon>Bacteria</taxon>
        <taxon>Bacillati</taxon>
        <taxon>Actinomycetota</taxon>
        <taxon>Actinomycetes</taxon>
        <taxon>Pseudonocardiales</taxon>
        <taxon>Pseudonocardiaceae</taxon>
        <taxon>Amycolatopsis</taxon>
    </lineage>
</organism>
<keyword evidence="3" id="KW-1185">Reference proteome</keyword>
<name>A0ABU5RK63_9PSEU</name>
<sequence>MSDLDDNLVLGRLTIAERDAAFARVRAHFDDGEPLGTDDVRTLLADHARATSLVTQLQERLRGEKHHHENDVQRLTTERDALRTQVAAQEQTLQIVTEQTNDCVEKVDAALGHRYHIPGVHYSVPHIAEKAAADLDLAVWLHAERAWQLDEMQLDVEKYRDYLQMANRTTERRGRERDAARAERDALQARLDAALAKLDKVREDIRELIELREAGAPIDPAPLSALDEVEESVRAALQGDQPAEPRANRYPGECQNPGCTREDGVCIGYHCPGCGKPTTSMGHPDCVPPAEPTSRAMSSLQDAVTELRRRINNTFALHARDDDGDCRECGVDAYGEAIAWPCATVAALQAAEPPGEADRD</sequence>
<comment type="caution">
    <text evidence="2">The sequence shown here is derived from an EMBL/GenBank/DDBJ whole genome shotgun (WGS) entry which is preliminary data.</text>
</comment>
<gene>
    <name evidence="2" type="ORF">VA596_41785</name>
</gene>
<reference evidence="2 3" key="1">
    <citation type="submission" date="2023-12" db="EMBL/GenBank/DDBJ databases">
        <title>Amycolatopsis sp. V23-08.</title>
        <authorList>
            <person name="Somphong A."/>
        </authorList>
    </citation>
    <scope>NUCLEOTIDE SEQUENCE [LARGE SCALE GENOMIC DNA]</scope>
    <source>
        <strain evidence="2 3">V23-08</strain>
    </source>
</reference>
<protein>
    <submittedName>
        <fullName evidence="2">Uncharacterized protein</fullName>
    </submittedName>
</protein>
<feature type="coiled-coil region" evidence="1">
    <location>
        <begin position="58"/>
        <end position="99"/>
    </location>
</feature>
<evidence type="ECO:0000313" key="2">
    <source>
        <dbReference type="EMBL" id="MEA5366119.1"/>
    </source>
</evidence>
<accession>A0ABU5RK63</accession>
<evidence type="ECO:0000256" key="1">
    <source>
        <dbReference type="SAM" id="Coils"/>
    </source>
</evidence>
<keyword evidence="1" id="KW-0175">Coiled coil</keyword>
<evidence type="ECO:0000313" key="3">
    <source>
        <dbReference type="Proteomes" id="UP001304298"/>
    </source>
</evidence>
<dbReference type="Proteomes" id="UP001304298">
    <property type="component" value="Unassembled WGS sequence"/>
</dbReference>